<accession>A0A077M9A9</accession>
<dbReference type="OrthoDB" id="5147985at2"/>
<dbReference type="InterPro" id="IPR010985">
    <property type="entry name" value="Ribbon_hlx_hlx"/>
</dbReference>
<dbReference type="CDD" id="cd21631">
    <property type="entry name" value="RHH_CopG_NikR-like"/>
    <property type="match status" value="1"/>
</dbReference>
<protein>
    <recommendedName>
        <fullName evidence="3">Ribbon-helix-helix protein CopG domain-containing protein</fullName>
    </recommendedName>
</protein>
<evidence type="ECO:0000313" key="2">
    <source>
        <dbReference type="Proteomes" id="UP000035720"/>
    </source>
</evidence>
<proteinExistence type="predicted"/>
<organism evidence="1 2">
    <name type="scientific">Nostocoides jenkinsii Ben 74</name>
    <dbReference type="NCBI Taxonomy" id="1193518"/>
    <lineage>
        <taxon>Bacteria</taxon>
        <taxon>Bacillati</taxon>
        <taxon>Actinomycetota</taxon>
        <taxon>Actinomycetes</taxon>
        <taxon>Micrococcales</taxon>
        <taxon>Intrasporangiaceae</taxon>
        <taxon>Nostocoides</taxon>
    </lineage>
</organism>
<dbReference type="Proteomes" id="UP000035720">
    <property type="component" value="Unassembled WGS sequence"/>
</dbReference>
<dbReference type="STRING" id="1193518.BN13_330012"/>
<dbReference type="AlphaFoldDB" id="A0A077M9A9"/>
<evidence type="ECO:0008006" key="3">
    <source>
        <dbReference type="Google" id="ProtNLM"/>
    </source>
</evidence>
<reference evidence="1 2" key="1">
    <citation type="journal article" date="2013" name="ISME J.">
        <title>A metabolic model for members of the genus Tetrasphaera involved in enhanced biological phosphorus removal.</title>
        <authorList>
            <person name="Kristiansen R."/>
            <person name="Nguyen H.T.T."/>
            <person name="Saunders A.M."/>
            <person name="Nielsen J.L."/>
            <person name="Wimmer R."/>
            <person name="Le V.Q."/>
            <person name="McIlroy S.J."/>
            <person name="Petrovski S."/>
            <person name="Seviour R.J."/>
            <person name="Calteau A."/>
            <person name="Nielsen K.L."/>
            <person name="Nielsen P.H."/>
        </authorList>
    </citation>
    <scope>NUCLEOTIDE SEQUENCE [LARGE SCALE GENOMIC DNA]</scope>
    <source>
        <strain evidence="1 2">Ben 74</strain>
    </source>
</reference>
<evidence type="ECO:0000313" key="1">
    <source>
        <dbReference type="EMBL" id="CCI53254.1"/>
    </source>
</evidence>
<dbReference type="RefSeq" id="WP_157038476.1">
    <property type="nucleotide sequence ID" value="NZ_HF571038.1"/>
</dbReference>
<dbReference type="GO" id="GO:0006355">
    <property type="term" value="P:regulation of DNA-templated transcription"/>
    <property type="evidence" value="ECO:0007669"/>
    <property type="project" value="InterPro"/>
</dbReference>
<sequence length="94" mass="10391">MSVLERRLQLLLSHDQYDRVAAEAGRSGRSVNAVVRDALDRYLEPEHSWTEGVEVFLALTESPGPDQVQSPGDLASELDEQFDRVVLAAPGDRS</sequence>
<dbReference type="SUPFAM" id="SSF47598">
    <property type="entry name" value="Ribbon-helix-helix"/>
    <property type="match status" value="1"/>
</dbReference>
<comment type="caution">
    <text evidence="1">The sequence shown here is derived from an EMBL/GenBank/DDBJ whole genome shotgun (WGS) entry which is preliminary data.</text>
</comment>
<gene>
    <name evidence="1" type="ORF">BN13_330012</name>
</gene>
<name>A0A077M9A9_9MICO</name>
<keyword evidence="2" id="KW-1185">Reference proteome</keyword>
<dbReference type="EMBL" id="CAJC01000143">
    <property type="protein sequence ID" value="CCI53254.1"/>
    <property type="molecule type" value="Genomic_DNA"/>
</dbReference>